<name>A0A837DA64_9PSEU</name>
<dbReference type="InterPro" id="IPR021443">
    <property type="entry name" value="DUF3093"/>
</dbReference>
<evidence type="ECO:0000256" key="1">
    <source>
        <dbReference type="SAM" id="Phobius"/>
    </source>
</evidence>
<evidence type="ECO:0000313" key="2">
    <source>
        <dbReference type="EMBL" id="KHF43748.1"/>
    </source>
</evidence>
<sequence>MTDNAHTRTKADLRYSERLFVPLWHWPAPLIAAALLAFQIHYGYPSLPMWLPYAVLLPLAVAVTLALGRTRIAVVEDDEPRLWVGQANLPLRYIAAVEIVPHESKRQALGPEFDPAAFCVHKPWIRSMVRVHLDDPEDPTPYWIFSTRRPERVAALLSDTHEHVDNGDHRG</sequence>
<proteinExistence type="predicted"/>
<evidence type="ECO:0008006" key="4">
    <source>
        <dbReference type="Google" id="ProtNLM"/>
    </source>
</evidence>
<feature type="transmembrane region" description="Helical" evidence="1">
    <location>
        <begin position="50"/>
        <end position="68"/>
    </location>
</feature>
<dbReference type="Proteomes" id="UP000030848">
    <property type="component" value="Unassembled WGS sequence"/>
</dbReference>
<keyword evidence="1" id="KW-1133">Transmembrane helix</keyword>
<accession>A0A837DA64</accession>
<dbReference type="EMBL" id="JRZE01000005">
    <property type="protein sequence ID" value="KHF43748.1"/>
    <property type="molecule type" value="Genomic_DNA"/>
</dbReference>
<dbReference type="RefSeq" id="WP_037311124.1">
    <property type="nucleotide sequence ID" value="NZ_FOWS01000006.1"/>
</dbReference>
<dbReference type="AlphaFoldDB" id="A0A837DA64"/>
<comment type="caution">
    <text evidence="2">The sequence shown here is derived from an EMBL/GenBank/DDBJ whole genome shotgun (WGS) entry which is preliminary data.</text>
</comment>
<reference evidence="2 3" key="1">
    <citation type="submission" date="2014-10" db="EMBL/GenBank/DDBJ databases">
        <title>Genome sequence of Micropolyspora internatus JCM3315.</title>
        <authorList>
            <person name="Shin S.-K."/>
            <person name="Yi H."/>
        </authorList>
    </citation>
    <scope>NUCLEOTIDE SEQUENCE [LARGE SCALE GENOMIC DNA]</scope>
    <source>
        <strain evidence="2 3">JCM 3315</strain>
    </source>
</reference>
<dbReference type="Pfam" id="PF11292">
    <property type="entry name" value="DUF3093"/>
    <property type="match status" value="1"/>
</dbReference>
<evidence type="ECO:0000313" key="3">
    <source>
        <dbReference type="Proteomes" id="UP000030848"/>
    </source>
</evidence>
<organism evidence="2 3">
    <name type="scientific">Saccharomonospora viridis</name>
    <dbReference type="NCBI Taxonomy" id="1852"/>
    <lineage>
        <taxon>Bacteria</taxon>
        <taxon>Bacillati</taxon>
        <taxon>Actinomycetota</taxon>
        <taxon>Actinomycetes</taxon>
        <taxon>Pseudonocardiales</taxon>
        <taxon>Pseudonocardiaceae</taxon>
        <taxon>Saccharomonospora</taxon>
    </lineage>
</organism>
<feature type="transmembrane region" description="Helical" evidence="1">
    <location>
        <begin position="21"/>
        <end position="44"/>
    </location>
</feature>
<gene>
    <name evidence="2" type="ORF">MINT15_24730</name>
</gene>
<protein>
    <recommendedName>
        <fullName evidence="4">DUF3093 domain-containing protein</fullName>
    </recommendedName>
</protein>
<keyword evidence="1" id="KW-0472">Membrane</keyword>
<dbReference type="OrthoDB" id="3217020at2"/>
<keyword evidence="1" id="KW-0812">Transmembrane</keyword>